<dbReference type="OrthoDB" id="9800167at2"/>
<feature type="binding site" evidence="10">
    <location>
        <begin position="174"/>
        <end position="181"/>
    </location>
    <ligand>
        <name>NAD(+)</name>
        <dbReference type="ChEBI" id="CHEBI:57540"/>
    </ligand>
</feature>
<evidence type="ECO:0000256" key="10">
    <source>
        <dbReference type="PIRSR" id="PIRSR000350-3"/>
    </source>
</evidence>
<dbReference type="GO" id="GO:0045454">
    <property type="term" value="P:cell redox homeostasis"/>
    <property type="evidence" value="ECO:0007669"/>
    <property type="project" value="InterPro"/>
</dbReference>
<feature type="disulfide bond" description="Redox-active" evidence="11">
    <location>
        <begin position="43"/>
        <end position="48"/>
    </location>
</feature>
<evidence type="ECO:0000256" key="7">
    <source>
        <dbReference type="ARBA" id="ARBA00023157"/>
    </source>
</evidence>
<feature type="binding site" evidence="10">
    <location>
        <position position="261"/>
    </location>
    <ligand>
        <name>NAD(+)</name>
        <dbReference type="ChEBI" id="CHEBI:57540"/>
    </ligand>
</feature>
<dbReference type="FunFam" id="3.50.50.60:FF:000051">
    <property type="entry name" value="Glutathione reductase"/>
    <property type="match status" value="1"/>
</dbReference>
<organism evidence="15 16">
    <name type="scientific">Marinospirillum celere</name>
    <dbReference type="NCBI Taxonomy" id="1122252"/>
    <lineage>
        <taxon>Bacteria</taxon>
        <taxon>Pseudomonadati</taxon>
        <taxon>Pseudomonadota</taxon>
        <taxon>Gammaproteobacteria</taxon>
        <taxon>Oceanospirillales</taxon>
        <taxon>Oceanospirillaceae</taxon>
        <taxon>Marinospirillum</taxon>
    </lineage>
</organism>
<feature type="domain" description="Pyridine nucleotide-disulphide oxidoreductase dimerisation" evidence="13">
    <location>
        <begin position="338"/>
        <end position="446"/>
    </location>
</feature>
<keyword evidence="16" id="KW-1185">Reference proteome</keyword>
<evidence type="ECO:0000256" key="4">
    <source>
        <dbReference type="ARBA" id="ARBA00022827"/>
    </source>
</evidence>
<dbReference type="EMBL" id="FOLH01000001">
    <property type="protein sequence ID" value="SFB89461.1"/>
    <property type="molecule type" value="Genomic_DNA"/>
</dbReference>
<accession>A0A1I1EQU8</accession>
<dbReference type="InterPro" id="IPR004099">
    <property type="entry name" value="Pyr_nucl-diS_OxRdtase_dimer"/>
</dbReference>
<dbReference type="InterPro" id="IPR001100">
    <property type="entry name" value="Pyr_nuc-diS_OxRdtase"/>
</dbReference>
<dbReference type="STRING" id="1122252.SAMN05660443_0783"/>
<sequence>MPKYDFELLVIGAGSGGVRAARMAAGRGVKVGIIEDRYWGGTCVNVGCVPKKLYSYAAHFSEDFADAAGYGWQLEKPVFNWPTLRDNQKKEILRLNGVYNRLLEGSGVQRIEGRGKILSKHEVQVGEATYTAERLLIATGSWPYIPDFPGSELCLTSNEVFNLPEFPKRFLVYGGGYIAVEFASIFKGLGAETALVYRGDKVLRGFDEEVRSFVQEEMQQHGINFLVGREILRIDRHLNALQVSLNDGRTLEVDAVLCATGRRGNVQGLGLEKVGIQPNAAGEIPVDESFTTQVPNIFALGDVTGGPQLTPVALAEAMTLVHNLYSGEEKRKLDYSDIATAVFCHPNIGTVGLSEEEARQRFEKVRIYTTSFKPMRNTLAGNPSRSLMKLVVDDQSDQVVGCHVVGPDAGELIQGIAIAVKAGLTKADFDATIGIHPTSAEELVTLRSITRH</sequence>
<evidence type="ECO:0000256" key="11">
    <source>
        <dbReference type="PIRSR" id="PIRSR000350-4"/>
    </source>
</evidence>
<evidence type="ECO:0000256" key="5">
    <source>
        <dbReference type="ARBA" id="ARBA00022857"/>
    </source>
</evidence>
<evidence type="ECO:0000256" key="8">
    <source>
        <dbReference type="ARBA" id="ARBA00023284"/>
    </source>
</evidence>
<dbReference type="Proteomes" id="UP000199058">
    <property type="component" value="Unassembled WGS sequence"/>
</dbReference>
<evidence type="ECO:0000256" key="2">
    <source>
        <dbReference type="ARBA" id="ARBA00011738"/>
    </source>
</evidence>
<dbReference type="PROSITE" id="PS00076">
    <property type="entry name" value="PYRIDINE_REDOX_1"/>
    <property type="match status" value="1"/>
</dbReference>
<gene>
    <name evidence="15" type="ORF">SAMN05660443_0783</name>
</gene>
<keyword evidence="5" id="KW-0521">NADP</keyword>
<dbReference type="GO" id="GO:0004362">
    <property type="term" value="F:glutathione-disulfide reductase (NADPH) activity"/>
    <property type="evidence" value="ECO:0007669"/>
    <property type="project" value="TreeGrafter"/>
</dbReference>
<dbReference type="Pfam" id="PF07992">
    <property type="entry name" value="Pyr_redox_2"/>
    <property type="match status" value="1"/>
</dbReference>
<dbReference type="GO" id="GO:0034599">
    <property type="term" value="P:cellular response to oxidative stress"/>
    <property type="evidence" value="ECO:0007669"/>
    <property type="project" value="TreeGrafter"/>
</dbReference>
<dbReference type="Gene3D" id="3.50.50.60">
    <property type="entry name" value="FAD/NAD(P)-binding domain"/>
    <property type="match status" value="2"/>
</dbReference>
<feature type="binding site" evidence="10">
    <location>
        <position position="52"/>
    </location>
    <ligand>
        <name>FAD</name>
        <dbReference type="ChEBI" id="CHEBI:57692"/>
    </ligand>
</feature>
<evidence type="ECO:0000259" key="14">
    <source>
        <dbReference type="Pfam" id="PF07992"/>
    </source>
</evidence>
<evidence type="ECO:0000313" key="15">
    <source>
        <dbReference type="EMBL" id="SFB89461.1"/>
    </source>
</evidence>
<comment type="similarity">
    <text evidence="1 12">Belongs to the class-I pyridine nucleotide-disulfide oxidoreductase family.</text>
</comment>
<dbReference type="PANTHER" id="PTHR42737:SF2">
    <property type="entry name" value="GLUTATHIONE REDUCTASE"/>
    <property type="match status" value="1"/>
</dbReference>
<keyword evidence="4 10" id="KW-0274">FAD</keyword>
<dbReference type="GO" id="GO:0005829">
    <property type="term" value="C:cytosol"/>
    <property type="evidence" value="ECO:0007669"/>
    <property type="project" value="TreeGrafter"/>
</dbReference>
<dbReference type="AlphaFoldDB" id="A0A1I1EQU8"/>
<keyword evidence="3 12" id="KW-0285">Flavoprotein</keyword>
<evidence type="ECO:0000256" key="6">
    <source>
        <dbReference type="ARBA" id="ARBA00023002"/>
    </source>
</evidence>
<dbReference type="Gene3D" id="3.30.390.30">
    <property type="match status" value="1"/>
</dbReference>
<dbReference type="InterPro" id="IPR012999">
    <property type="entry name" value="Pyr_OxRdtase_I_AS"/>
</dbReference>
<dbReference type="GO" id="GO:0050660">
    <property type="term" value="F:flavin adenine dinucleotide binding"/>
    <property type="evidence" value="ECO:0007669"/>
    <property type="project" value="InterPro"/>
</dbReference>
<dbReference type="PANTHER" id="PTHR42737">
    <property type="entry name" value="GLUTATHIONE REDUCTASE"/>
    <property type="match status" value="1"/>
</dbReference>
<feature type="binding site" evidence="10">
    <location>
        <position position="302"/>
    </location>
    <ligand>
        <name>FAD</name>
        <dbReference type="ChEBI" id="CHEBI:57692"/>
    </ligand>
</feature>
<dbReference type="InterPro" id="IPR046952">
    <property type="entry name" value="GSHR/TRXR-like"/>
</dbReference>
<evidence type="ECO:0000256" key="12">
    <source>
        <dbReference type="RuleBase" id="RU003691"/>
    </source>
</evidence>
<keyword evidence="6 12" id="KW-0560">Oxidoreductase</keyword>
<dbReference type="InterPro" id="IPR016156">
    <property type="entry name" value="FAD/NAD-linked_Rdtase_dimer_sf"/>
</dbReference>
<dbReference type="GO" id="GO:0006749">
    <property type="term" value="P:glutathione metabolic process"/>
    <property type="evidence" value="ECO:0007669"/>
    <property type="project" value="TreeGrafter"/>
</dbReference>
<evidence type="ECO:0000313" key="16">
    <source>
        <dbReference type="Proteomes" id="UP000199058"/>
    </source>
</evidence>
<dbReference type="InterPro" id="IPR023753">
    <property type="entry name" value="FAD/NAD-binding_dom"/>
</dbReference>
<name>A0A1I1EQU8_9GAMM</name>
<dbReference type="NCBIfam" id="NF004776">
    <property type="entry name" value="PRK06116.1"/>
    <property type="match status" value="1"/>
</dbReference>
<feature type="binding site" evidence="10">
    <location>
        <position position="115"/>
    </location>
    <ligand>
        <name>FAD</name>
        <dbReference type="ChEBI" id="CHEBI:57692"/>
    </ligand>
</feature>
<keyword evidence="7" id="KW-1015">Disulfide bond</keyword>
<keyword evidence="10" id="KW-0547">Nucleotide-binding</keyword>
<keyword evidence="10" id="KW-0520">NAD</keyword>
<comment type="subunit">
    <text evidence="2">Homodimer.</text>
</comment>
<dbReference type="SUPFAM" id="SSF51905">
    <property type="entry name" value="FAD/NAD(P)-binding domain"/>
    <property type="match status" value="1"/>
</dbReference>
<evidence type="ECO:0000256" key="3">
    <source>
        <dbReference type="ARBA" id="ARBA00022630"/>
    </source>
</evidence>
<reference evidence="15 16" key="1">
    <citation type="submission" date="2016-10" db="EMBL/GenBank/DDBJ databases">
        <authorList>
            <person name="de Groot N.N."/>
        </authorList>
    </citation>
    <scope>NUCLEOTIDE SEQUENCE [LARGE SCALE GENOMIC DNA]</scope>
    <source>
        <strain evidence="15 16">DSM 18438</strain>
    </source>
</reference>
<feature type="binding site" evidence="10">
    <location>
        <begin position="139"/>
        <end position="141"/>
    </location>
    <ligand>
        <name>FAD</name>
        <dbReference type="ChEBI" id="CHEBI:57692"/>
    </ligand>
</feature>
<dbReference type="Pfam" id="PF02852">
    <property type="entry name" value="Pyr_redox_dim"/>
    <property type="match status" value="1"/>
</dbReference>
<evidence type="ECO:0000256" key="9">
    <source>
        <dbReference type="PIRSR" id="PIRSR000350-2"/>
    </source>
</evidence>
<evidence type="ECO:0000256" key="1">
    <source>
        <dbReference type="ARBA" id="ARBA00007532"/>
    </source>
</evidence>
<feature type="domain" description="FAD/NAD(P)-binding" evidence="14">
    <location>
        <begin position="7"/>
        <end position="317"/>
    </location>
</feature>
<dbReference type="PRINTS" id="PR00411">
    <property type="entry name" value="PNDRDTASEI"/>
</dbReference>
<evidence type="ECO:0000259" key="13">
    <source>
        <dbReference type="Pfam" id="PF02852"/>
    </source>
</evidence>
<dbReference type="RefSeq" id="WP_091959416.1">
    <property type="nucleotide sequence ID" value="NZ_FOLH01000001.1"/>
</dbReference>
<keyword evidence="8 12" id="KW-0676">Redox-active center</keyword>
<proteinExistence type="inferred from homology"/>
<dbReference type="PRINTS" id="PR00368">
    <property type="entry name" value="FADPNR"/>
</dbReference>
<protein>
    <submittedName>
        <fullName evidence="15">NADPH-glutathione reductase</fullName>
    </submittedName>
</protein>
<dbReference type="PIRSF" id="PIRSF000350">
    <property type="entry name" value="Mercury_reductase_MerA"/>
    <property type="match status" value="1"/>
</dbReference>
<feature type="active site" description="Proton acceptor" evidence="9">
    <location>
        <position position="436"/>
    </location>
</feature>
<dbReference type="InterPro" id="IPR036188">
    <property type="entry name" value="FAD/NAD-bd_sf"/>
</dbReference>
<dbReference type="SUPFAM" id="SSF55424">
    <property type="entry name" value="FAD/NAD-linked reductases, dimerisation (C-terminal) domain"/>
    <property type="match status" value="1"/>
</dbReference>
<comment type="cofactor">
    <cofactor evidence="10">
        <name>FAD</name>
        <dbReference type="ChEBI" id="CHEBI:57692"/>
    </cofactor>
    <text evidence="10">Binds 1 FAD per subunit.</text>
</comment>